<dbReference type="PANTHER" id="PTHR15591">
    <property type="entry name" value="RUN AND SH3 DOMAIN CONTAINING"/>
    <property type="match status" value="1"/>
</dbReference>
<dbReference type="EMBL" id="SOYY01000023">
    <property type="protein sequence ID" value="KAA0703814.1"/>
    <property type="molecule type" value="Genomic_DNA"/>
</dbReference>
<evidence type="ECO:0000256" key="1">
    <source>
        <dbReference type="SAM" id="MobiDB-lite"/>
    </source>
</evidence>
<evidence type="ECO:0000313" key="3">
    <source>
        <dbReference type="EMBL" id="KAA0703814.1"/>
    </source>
</evidence>
<comment type="caution">
    <text evidence="3">The sequence shown here is derived from an EMBL/GenBank/DDBJ whole genome shotgun (WGS) entry which is preliminary data.</text>
</comment>
<dbReference type="PROSITE" id="PS50826">
    <property type="entry name" value="RUN"/>
    <property type="match status" value="1"/>
</dbReference>
<feature type="region of interest" description="Disordered" evidence="1">
    <location>
        <begin position="1132"/>
        <end position="1154"/>
    </location>
</feature>
<proteinExistence type="predicted"/>
<dbReference type="Gene3D" id="1.20.58.900">
    <property type="match status" value="1"/>
</dbReference>
<dbReference type="Proteomes" id="UP000324632">
    <property type="component" value="Chromosome 23"/>
</dbReference>
<dbReference type="SUPFAM" id="SSF140741">
    <property type="entry name" value="RUN domain-like"/>
    <property type="match status" value="1"/>
</dbReference>
<feature type="region of interest" description="Disordered" evidence="1">
    <location>
        <begin position="36"/>
        <end position="141"/>
    </location>
</feature>
<feature type="domain" description="RUN" evidence="2">
    <location>
        <begin position="883"/>
        <end position="1028"/>
    </location>
</feature>
<evidence type="ECO:0000259" key="2">
    <source>
        <dbReference type="PROSITE" id="PS50826"/>
    </source>
</evidence>
<feature type="compositionally biased region" description="Acidic residues" evidence="1">
    <location>
        <begin position="124"/>
        <end position="135"/>
    </location>
</feature>
<feature type="region of interest" description="Disordered" evidence="1">
    <location>
        <begin position="370"/>
        <end position="424"/>
    </location>
</feature>
<evidence type="ECO:0000313" key="4">
    <source>
        <dbReference type="Proteomes" id="UP000324632"/>
    </source>
</evidence>
<feature type="compositionally biased region" description="Polar residues" evidence="1">
    <location>
        <begin position="370"/>
        <end position="388"/>
    </location>
</feature>
<feature type="compositionally biased region" description="Basic and acidic residues" evidence="1">
    <location>
        <begin position="189"/>
        <end position="207"/>
    </location>
</feature>
<dbReference type="GO" id="GO:0031410">
    <property type="term" value="C:cytoplasmic vesicle"/>
    <property type="evidence" value="ECO:0007669"/>
    <property type="project" value="TreeGrafter"/>
</dbReference>
<feature type="compositionally biased region" description="Basic and acidic residues" evidence="1">
    <location>
        <begin position="403"/>
        <end position="421"/>
    </location>
</feature>
<feature type="compositionally biased region" description="Polar residues" evidence="1">
    <location>
        <begin position="302"/>
        <end position="315"/>
    </location>
</feature>
<dbReference type="AlphaFoldDB" id="A0A5A9N196"/>
<name>A0A5A9N196_9TELE</name>
<organism evidence="3 4">
    <name type="scientific">Triplophysa tibetana</name>
    <dbReference type="NCBI Taxonomy" id="1572043"/>
    <lineage>
        <taxon>Eukaryota</taxon>
        <taxon>Metazoa</taxon>
        <taxon>Chordata</taxon>
        <taxon>Craniata</taxon>
        <taxon>Vertebrata</taxon>
        <taxon>Euteleostomi</taxon>
        <taxon>Actinopterygii</taxon>
        <taxon>Neopterygii</taxon>
        <taxon>Teleostei</taxon>
        <taxon>Ostariophysi</taxon>
        <taxon>Cypriniformes</taxon>
        <taxon>Nemacheilidae</taxon>
        <taxon>Triplophysa</taxon>
    </lineage>
</organism>
<feature type="region of interest" description="Disordered" evidence="1">
    <location>
        <begin position="186"/>
        <end position="207"/>
    </location>
</feature>
<dbReference type="PANTHER" id="PTHR15591:SF14">
    <property type="entry name" value="AP-4 COMPLEX ACCESSORY SUBUNIT RUSC2"/>
    <property type="match status" value="1"/>
</dbReference>
<feature type="compositionally biased region" description="Basic and acidic residues" evidence="1">
    <location>
        <begin position="70"/>
        <end position="80"/>
    </location>
</feature>
<keyword evidence="4" id="KW-1185">Reference proteome</keyword>
<feature type="region of interest" description="Disordered" evidence="1">
    <location>
        <begin position="479"/>
        <end position="540"/>
    </location>
</feature>
<reference evidence="3 4" key="1">
    <citation type="journal article" date="2019" name="Mol. Ecol. Resour.">
        <title>Chromosome-level genome assembly of Triplophysa tibetana, a fish adapted to the harsh high-altitude environment of the Tibetan Plateau.</title>
        <authorList>
            <person name="Yang X."/>
            <person name="Liu H."/>
            <person name="Ma Z."/>
            <person name="Zou Y."/>
            <person name="Zou M."/>
            <person name="Mao Y."/>
            <person name="Li X."/>
            <person name="Wang H."/>
            <person name="Chen T."/>
            <person name="Wang W."/>
            <person name="Yang R."/>
        </authorList>
    </citation>
    <scope>NUCLEOTIDE SEQUENCE [LARGE SCALE GENOMIC DNA]</scope>
    <source>
        <strain evidence="3">TTIB1903HZAU</strain>
        <tissue evidence="3">Muscle</tissue>
    </source>
</reference>
<feature type="region of interest" description="Disordered" evidence="1">
    <location>
        <begin position="547"/>
        <end position="566"/>
    </location>
</feature>
<accession>A0A5A9N196</accession>
<dbReference type="InterPro" id="IPR037213">
    <property type="entry name" value="Run_dom_sf"/>
</dbReference>
<dbReference type="InterPro" id="IPR004012">
    <property type="entry name" value="Run_dom"/>
</dbReference>
<feature type="compositionally biased region" description="Polar residues" evidence="1">
    <location>
        <begin position="84"/>
        <end position="98"/>
    </location>
</feature>
<feature type="region of interest" description="Disordered" evidence="1">
    <location>
        <begin position="289"/>
        <end position="315"/>
    </location>
</feature>
<protein>
    <submittedName>
        <fullName evidence="3">SH3 domain-containing protein 2</fullName>
    </submittedName>
</protein>
<feature type="compositionally biased region" description="Polar residues" evidence="1">
    <location>
        <begin position="529"/>
        <end position="540"/>
    </location>
</feature>
<dbReference type="InterPro" id="IPR047343">
    <property type="entry name" value="RUSC1_2"/>
</dbReference>
<dbReference type="SMART" id="SM00593">
    <property type="entry name" value="RUN"/>
    <property type="match status" value="1"/>
</dbReference>
<dbReference type="Pfam" id="PF02759">
    <property type="entry name" value="RUN"/>
    <property type="match status" value="1"/>
</dbReference>
<feature type="compositionally biased region" description="Polar residues" evidence="1">
    <location>
        <begin position="479"/>
        <end position="496"/>
    </location>
</feature>
<gene>
    <name evidence="3" type="ORF">E1301_Tti000542</name>
</gene>
<sequence length="1188" mass="132428">MDVSSKPGETLFTCHISQVHGQFAEWNLYSSVQTPRRPRSLNLTHSTSLPERGNLPRHALENYSVNHTCKSTETEDKKESSSTLQPFSDLSESNPLTSSERKTQPSHRRVAPRWQNLFIPESVMNDDEEDEDSDGDNLHKYHEGSSLQLQGFNVAQSMNTGSYTECRTGHSSLSHKTLNYEINSFSKSNENKEPQKESARGCEDRTDRKGIPISFMDCDDQDCVDKQDCSKHALEKPDNSWAQTDNLLNCESLSENPSDYITDSSCNSSDGVLVNFSAIYNKTNNAVPATPLNLENPDHQDGSNPRPSWSPCSVDPNSNIYPLDSDAFLSGEISDLAICLQSQAQLAGSTQNYYKLVTCDLSYQSSPNTPWSSLTSFSETQSRGSCSPPSHYFLFGQSEGEDNERPKDDQNKHQGDGHTEDMNTGVTSEQFIETTGKMAHVKTHHSAIRLSEHNFCNYIKSQSQSWTCSQKSCTLSKEGVQQNSCPDHLDTNLSSHRSSHRATSFAEIAQCKKGNRDSSVKQSPEGPSGSYSPNSSFQKENTSYQNTMSFNSQNNAKKKVPEGESALSQDVVRYTKAQRPTSLPIQPFVLQAPSGKQQSKTLGSLLNQYISQKYKKPGPSKATCKTKGHMQLSPVGYYSTIHQETTPSSDTCSTCTSSPVLPSSHPQFAHPSTLLGRIHQNRTPHETESPKACSSQQHPLTGKQLTYSLSFTSTKQDPNCLPEQVSLVQTQTPPVIREELTDVSFQDESYASQHGSSPPIPPVTSIPPLIYLPGNGQRSLSPFEVCRKERLCSSICHFFGSIKPPCAKKERRPDDSFSRMERPTEEFCLSPEDPSGPFSVEVLHKKSMLKDLSLAVDLITVHFSSIQEPEEKITLGNSSLCSGIRQLVFSHFCPAIQNILQDGLKAYKLDIIIGQRRNKLWNVIEATAHSGSSTQIPDSLVSVVKKCADLSNHSTRLFVFIIELLNSRTLEFWIRHLYSCADIVRDYYQQWGFMSLAQRPMYGPLFQELLLLLHPLSSLPFDLDVPSKSHIQNEQTQDQTAALSHMLLAQSSQTLQMSSIQRNGKRDKVTSGYWRDQTPTSACESTVCYSDCTHKKEDKEIRLEKNDIPESSQRSQDDKSLSTMRWARLFGSVGGTKVGPPKAQKNISGSMRRPSERLKIGASQVDLLAQSVWTGKWSESIRVNNDTD</sequence>